<reference evidence="1 3" key="2">
    <citation type="journal article" date="2013" name="Nature">
        <title>Insights into bilaterian evolution from three spiralian genomes.</title>
        <authorList>
            <person name="Simakov O."/>
            <person name="Marletaz F."/>
            <person name="Cho S.J."/>
            <person name="Edsinger-Gonzales E."/>
            <person name="Havlak P."/>
            <person name="Hellsten U."/>
            <person name="Kuo D.H."/>
            <person name="Larsson T."/>
            <person name="Lv J."/>
            <person name="Arendt D."/>
            <person name="Savage R."/>
            <person name="Osoegawa K."/>
            <person name="de Jong P."/>
            <person name="Grimwood J."/>
            <person name="Chapman J.A."/>
            <person name="Shapiro H."/>
            <person name="Aerts A."/>
            <person name="Otillar R.P."/>
            <person name="Terry A.Y."/>
            <person name="Boore J.L."/>
            <person name="Grigoriev I.V."/>
            <person name="Lindberg D.R."/>
            <person name="Seaver E.C."/>
            <person name="Weisblat D.A."/>
            <person name="Putnam N.H."/>
            <person name="Rokhsar D.S."/>
        </authorList>
    </citation>
    <scope>NUCLEOTIDE SEQUENCE</scope>
</reference>
<proteinExistence type="predicted"/>
<reference evidence="2" key="3">
    <citation type="submission" date="2015-06" db="UniProtKB">
        <authorList>
            <consortium name="EnsemblMetazoa"/>
        </authorList>
    </citation>
    <scope>IDENTIFICATION</scope>
</reference>
<gene>
    <name evidence="2" type="primary">20200277</name>
    <name evidence="1" type="ORF">HELRODRAFT_163935</name>
</gene>
<dbReference type="EnsemblMetazoa" id="HelroT163935">
    <property type="protein sequence ID" value="HelroP163935"/>
    <property type="gene ID" value="HelroG163935"/>
</dbReference>
<dbReference type="HOGENOM" id="CLU_1788967_0_0_1"/>
<dbReference type="Proteomes" id="UP000015101">
    <property type="component" value="Unassembled WGS sequence"/>
</dbReference>
<sequence length="145" mass="16405">MQLNCINHKKRLVIKHYNEKKLWMPMIAFSASFEGLCKLKTCIKQKNGRLPFKWSIKFKPRDVVGLEAVHAKSTDGICLKGSVLKCRIAEKFPKYNAQHANSSKQNLVSVTGLIVQVFFHASGKFVGREDEKFWRVGGEVGGHST</sequence>
<dbReference type="EMBL" id="AMQM01001501">
    <property type="status" value="NOT_ANNOTATED_CDS"/>
    <property type="molecule type" value="Genomic_DNA"/>
</dbReference>
<reference evidence="3" key="1">
    <citation type="submission" date="2012-12" db="EMBL/GenBank/DDBJ databases">
        <authorList>
            <person name="Hellsten U."/>
            <person name="Grimwood J."/>
            <person name="Chapman J.A."/>
            <person name="Shapiro H."/>
            <person name="Aerts A."/>
            <person name="Otillar R.P."/>
            <person name="Terry A.Y."/>
            <person name="Boore J.L."/>
            <person name="Simakov O."/>
            <person name="Marletaz F."/>
            <person name="Cho S.-J."/>
            <person name="Edsinger-Gonzales E."/>
            <person name="Havlak P."/>
            <person name="Kuo D.-H."/>
            <person name="Larsson T."/>
            <person name="Lv J."/>
            <person name="Arendt D."/>
            <person name="Savage R."/>
            <person name="Osoegawa K."/>
            <person name="de Jong P."/>
            <person name="Lindberg D.R."/>
            <person name="Seaver E.C."/>
            <person name="Weisblat D.A."/>
            <person name="Putnam N.H."/>
            <person name="Grigoriev I.V."/>
            <person name="Rokhsar D.S."/>
        </authorList>
    </citation>
    <scope>NUCLEOTIDE SEQUENCE</scope>
</reference>
<evidence type="ECO:0000313" key="2">
    <source>
        <dbReference type="EnsemblMetazoa" id="HelroP163935"/>
    </source>
</evidence>
<dbReference type="GeneID" id="20200277"/>
<dbReference type="InParanoid" id="T1EUM7"/>
<evidence type="ECO:0000313" key="1">
    <source>
        <dbReference type="EMBL" id="ESN94154.1"/>
    </source>
</evidence>
<dbReference type="AlphaFoldDB" id="T1EUM7"/>
<accession>T1EUM7</accession>
<organism evidence="2 3">
    <name type="scientific">Helobdella robusta</name>
    <name type="common">Californian leech</name>
    <dbReference type="NCBI Taxonomy" id="6412"/>
    <lineage>
        <taxon>Eukaryota</taxon>
        <taxon>Metazoa</taxon>
        <taxon>Spiralia</taxon>
        <taxon>Lophotrochozoa</taxon>
        <taxon>Annelida</taxon>
        <taxon>Clitellata</taxon>
        <taxon>Hirudinea</taxon>
        <taxon>Rhynchobdellida</taxon>
        <taxon>Glossiphoniidae</taxon>
        <taxon>Helobdella</taxon>
    </lineage>
</organism>
<dbReference type="RefSeq" id="XP_009027275.1">
    <property type="nucleotide sequence ID" value="XM_009029027.1"/>
</dbReference>
<protein>
    <submittedName>
        <fullName evidence="1 2">Uncharacterized protein</fullName>
    </submittedName>
</protein>
<dbReference type="EMBL" id="KB097571">
    <property type="protein sequence ID" value="ESN94154.1"/>
    <property type="molecule type" value="Genomic_DNA"/>
</dbReference>
<dbReference type="CTD" id="20200277"/>
<name>T1EUM7_HELRO</name>
<evidence type="ECO:0000313" key="3">
    <source>
        <dbReference type="Proteomes" id="UP000015101"/>
    </source>
</evidence>
<keyword evidence="3" id="KW-1185">Reference proteome</keyword>
<dbReference type="KEGG" id="hro:HELRODRAFT_163935"/>